<dbReference type="Pfam" id="PF21082">
    <property type="entry name" value="MS_channel_3rd"/>
    <property type="match status" value="1"/>
</dbReference>
<comment type="subunit">
    <text evidence="7">Homoheptamer.</text>
</comment>
<dbReference type="Proteomes" id="UP000252266">
    <property type="component" value="Unassembled WGS sequence"/>
</dbReference>
<dbReference type="EMBL" id="OBMM01000001">
    <property type="protein sequence ID" value="SOB93189.1"/>
    <property type="molecule type" value="Genomic_DNA"/>
</dbReference>
<dbReference type="InterPro" id="IPR006685">
    <property type="entry name" value="MscS_channel_2nd"/>
</dbReference>
<comment type="subcellular location">
    <subcellularLocation>
        <location evidence="7">Cell inner membrane</location>
        <topology evidence="7">Multi-pass membrane protein</topology>
    </subcellularLocation>
    <subcellularLocation>
        <location evidence="1">Cell membrane</location>
        <topology evidence="1">Multi-pass membrane protein</topology>
    </subcellularLocation>
</comment>
<proteinExistence type="inferred from homology"/>
<dbReference type="InterPro" id="IPR049278">
    <property type="entry name" value="MS_channel_C"/>
</dbReference>
<dbReference type="PANTHER" id="PTHR30221:SF1">
    <property type="entry name" value="SMALL-CONDUCTANCE MECHANOSENSITIVE CHANNEL"/>
    <property type="match status" value="1"/>
</dbReference>
<evidence type="ECO:0000256" key="1">
    <source>
        <dbReference type="ARBA" id="ARBA00004651"/>
    </source>
</evidence>
<protein>
    <recommendedName>
        <fullName evidence="7">Small-conductance mechanosensitive channel</fullName>
    </recommendedName>
</protein>
<dbReference type="InterPro" id="IPR023408">
    <property type="entry name" value="MscS_beta-dom_sf"/>
</dbReference>
<keyword evidence="7" id="KW-0406">Ion transport</keyword>
<dbReference type="EMBL" id="JPWJ01000015">
    <property type="protein sequence ID" value="RCK45209.1"/>
    <property type="molecule type" value="Genomic_DNA"/>
</dbReference>
<dbReference type="AlphaFoldDB" id="A0A154KZY6"/>
<feature type="transmembrane region" description="Helical" evidence="7">
    <location>
        <begin position="20"/>
        <end position="45"/>
    </location>
</feature>
<evidence type="ECO:0000256" key="4">
    <source>
        <dbReference type="ARBA" id="ARBA00022692"/>
    </source>
</evidence>
<dbReference type="GO" id="GO:0008381">
    <property type="term" value="F:mechanosensitive monoatomic ion channel activity"/>
    <property type="evidence" value="ECO:0007669"/>
    <property type="project" value="InterPro"/>
</dbReference>
<evidence type="ECO:0000256" key="6">
    <source>
        <dbReference type="ARBA" id="ARBA00023136"/>
    </source>
</evidence>
<keyword evidence="3" id="KW-1003">Cell membrane</keyword>
<evidence type="ECO:0000313" key="14">
    <source>
        <dbReference type="Proteomes" id="UP000219068"/>
    </source>
</evidence>
<feature type="domain" description="Mechanosensitive ion channel transmembrane helices 2/3" evidence="11">
    <location>
        <begin position="66"/>
        <end position="106"/>
    </location>
</feature>
<dbReference type="PANTHER" id="PTHR30221">
    <property type="entry name" value="SMALL-CONDUCTANCE MECHANOSENSITIVE CHANNEL"/>
    <property type="match status" value="1"/>
</dbReference>
<dbReference type="SUPFAM" id="SSF82861">
    <property type="entry name" value="Mechanosensitive channel protein MscS (YggB), transmembrane region"/>
    <property type="match status" value="1"/>
</dbReference>
<evidence type="ECO:0000256" key="3">
    <source>
        <dbReference type="ARBA" id="ARBA00022475"/>
    </source>
</evidence>
<keyword evidence="7" id="KW-0997">Cell inner membrane</keyword>
<evidence type="ECO:0000259" key="10">
    <source>
        <dbReference type="Pfam" id="PF21082"/>
    </source>
</evidence>
<keyword evidence="6 7" id="KW-0472">Membrane</keyword>
<reference evidence="13 14" key="2">
    <citation type="submission" date="2017-08" db="EMBL/GenBank/DDBJ databases">
        <authorList>
            <person name="de Groot N.N."/>
        </authorList>
    </citation>
    <scope>NUCLEOTIDE SEQUENCE [LARGE SCALE GENOMIC DNA]</scope>
    <source>
        <strain evidence="13 14">USBA 78</strain>
    </source>
</reference>
<reference evidence="12 15" key="1">
    <citation type="submission" date="2014-07" db="EMBL/GenBank/DDBJ databases">
        <title>Draft genome sequence of Thalassospira xiamenensis IB13.</title>
        <authorList>
            <person name="Lai Q."/>
            <person name="Shao Z."/>
        </authorList>
    </citation>
    <scope>NUCLEOTIDE SEQUENCE [LARGE SCALE GENOMIC DNA]</scope>
    <source>
        <strain evidence="12 15">IB13</strain>
    </source>
</reference>
<dbReference type="Gene3D" id="1.10.287.1260">
    <property type="match status" value="1"/>
</dbReference>
<dbReference type="Gene3D" id="2.30.30.60">
    <property type="match status" value="1"/>
</dbReference>
<dbReference type="Gene3D" id="3.30.70.100">
    <property type="match status" value="1"/>
</dbReference>
<dbReference type="Pfam" id="PF00924">
    <property type="entry name" value="MS_channel_2nd"/>
    <property type="match status" value="1"/>
</dbReference>
<dbReference type="SUPFAM" id="SSF50182">
    <property type="entry name" value="Sm-like ribonucleoproteins"/>
    <property type="match status" value="1"/>
</dbReference>
<gene>
    <name evidence="13" type="ORF">SAMN05428964_101720</name>
    <name evidence="12" type="ORF">TH44_21655</name>
</gene>
<feature type="region of interest" description="Disordered" evidence="8">
    <location>
        <begin position="277"/>
        <end position="336"/>
    </location>
</feature>
<evidence type="ECO:0000256" key="5">
    <source>
        <dbReference type="ARBA" id="ARBA00022989"/>
    </source>
</evidence>
<accession>A0A154KZY6</accession>
<dbReference type="InterPro" id="IPR049142">
    <property type="entry name" value="MS_channel_1st"/>
</dbReference>
<comment type="function">
    <text evidence="7">Mechanosensitive channel that participates in the regulation of osmotic pressure changes within the cell, opening in response to stretch forces in the membrane lipid bilayer, without the need for other proteins. Contributes to normal resistance to hypoosmotic shock. Forms an ion channel of 1.0 nanosiemens conductance with a slight preference for anions.</text>
</comment>
<feature type="domain" description="Mechanosensitive ion channel MscS C-terminal" evidence="10">
    <location>
        <begin position="182"/>
        <end position="261"/>
    </location>
</feature>
<keyword evidence="5 7" id="KW-1133">Transmembrane helix</keyword>
<evidence type="ECO:0000259" key="9">
    <source>
        <dbReference type="Pfam" id="PF00924"/>
    </source>
</evidence>
<evidence type="ECO:0000313" key="15">
    <source>
        <dbReference type="Proteomes" id="UP000252266"/>
    </source>
</evidence>
<dbReference type="GO" id="GO:0005886">
    <property type="term" value="C:plasma membrane"/>
    <property type="evidence" value="ECO:0007669"/>
    <property type="project" value="UniProtKB-SubCell"/>
</dbReference>
<dbReference type="InterPro" id="IPR010920">
    <property type="entry name" value="LSM_dom_sf"/>
</dbReference>
<dbReference type="InterPro" id="IPR045275">
    <property type="entry name" value="MscS_archaea/bacteria_type"/>
</dbReference>
<evidence type="ECO:0000256" key="2">
    <source>
        <dbReference type="ARBA" id="ARBA00008017"/>
    </source>
</evidence>
<comment type="similarity">
    <text evidence="2 7">Belongs to the MscS (TC 1.A.23) family.</text>
</comment>
<name>A0A154KZY6_9PROT</name>
<evidence type="ECO:0000259" key="11">
    <source>
        <dbReference type="Pfam" id="PF21088"/>
    </source>
</evidence>
<feature type="transmembrane region" description="Helical" evidence="7">
    <location>
        <begin position="91"/>
        <end position="121"/>
    </location>
</feature>
<dbReference type="SUPFAM" id="SSF82689">
    <property type="entry name" value="Mechanosensitive channel protein MscS (YggB), C-terminal domain"/>
    <property type="match status" value="1"/>
</dbReference>
<evidence type="ECO:0000256" key="8">
    <source>
        <dbReference type="SAM" id="MobiDB-lite"/>
    </source>
</evidence>
<dbReference type="Pfam" id="PF21088">
    <property type="entry name" value="MS_channel_1st"/>
    <property type="match status" value="1"/>
</dbReference>
<dbReference type="Proteomes" id="UP000219068">
    <property type="component" value="Unassembled WGS sequence"/>
</dbReference>
<feature type="transmembrane region" description="Helical" evidence="7">
    <location>
        <begin position="66"/>
        <end position="85"/>
    </location>
</feature>
<keyword evidence="7" id="KW-0813">Transport</keyword>
<evidence type="ECO:0000313" key="12">
    <source>
        <dbReference type="EMBL" id="RCK45209.1"/>
    </source>
</evidence>
<evidence type="ECO:0000313" key="13">
    <source>
        <dbReference type="EMBL" id="SOB93189.1"/>
    </source>
</evidence>
<dbReference type="RefSeq" id="WP_062958243.1">
    <property type="nucleotide sequence ID" value="NZ_JPWJ01000015.1"/>
</dbReference>
<sequence length="336" mass="35406">MMETDMATIAEMLKAFALGFGLDLLGAILILIVGWWVAGRAAALVRHSLRNAKFVDTTIKPLAASIVRYVILIIVLIAVLSNFGVQTASIIAVLGAAGLAIGLALQGTLSNIAAGVMILVLRPLKVDEFVEAGSVSGTVVEITLFTTLFKTADGVFISAPNSQIWNSAIKNYSRNPTRRLDIKVGISYDDDVDAALDFLKNLVASDPRVLKDPEPMSFVATLGESSVDLTARGWTNTADFWATFWDLSRRSKTELEAAGFSIPFPQRDLHIKEGAETASTAAPAKAAPATSTPAKKPAARSTAAKPATKTAATKTAATKSTAAKKPAASKSTTTKS</sequence>
<dbReference type="InterPro" id="IPR008910">
    <property type="entry name" value="MSC_TM_helix"/>
</dbReference>
<feature type="domain" description="Mechanosensitive ion channel MscS" evidence="9">
    <location>
        <begin position="108"/>
        <end position="174"/>
    </location>
</feature>
<keyword evidence="7" id="KW-0407">Ion channel</keyword>
<organism evidence="12 15">
    <name type="scientific">Thalassospira xiamenensis</name>
    <dbReference type="NCBI Taxonomy" id="220697"/>
    <lineage>
        <taxon>Bacteria</taxon>
        <taxon>Pseudomonadati</taxon>
        <taxon>Pseudomonadota</taxon>
        <taxon>Alphaproteobacteria</taxon>
        <taxon>Rhodospirillales</taxon>
        <taxon>Thalassospiraceae</taxon>
        <taxon>Thalassospira</taxon>
    </lineage>
</organism>
<dbReference type="Pfam" id="PF05552">
    <property type="entry name" value="MS_channel_1st_1"/>
    <property type="match status" value="1"/>
</dbReference>
<dbReference type="InterPro" id="IPR011014">
    <property type="entry name" value="MscS_channel_TM-2"/>
</dbReference>
<comment type="caution">
    <text evidence="7">Lacks conserved residue(s) required for the propagation of feature annotation.</text>
</comment>
<keyword evidence="4 7" id="KW-0812">Transmembrane</keyword>
<dbReference type="InterPro" id="IPR011066">
    <property type="entry name" value="MscS_channel_C_sf"/>
</dbReference>
<evidence type="ECO:0000256" key="7">
    <source>
        <dbReference type="RuleBase" id="RU369025"/>
    </source>
</evidence>